<comment type="caution">
    <text evidence="3">The sequence shown here is derived from an EMBL/GenBank/DDBJ whole genome shotgun (WGS) entry which is preliminary data.</text>
</comment>
<organism evidence="3 4">
    <name type="scientific">Aurantiacibacter zhengii</name>
    <dbReference type="NCBI Taxonomy" id="2307003"/>
    <lineage>
        <taxon>Bacteria</taxon>
        <taxon>Pseudomonadati</taxon>
        <taxon>Pseudomonadota</taxon>
        <taxon>Alphaproteobacteria</taxon>
        <taxon>Sphingomonadales</taxon>
        <taxon>Erythrobacteraceae</taxon>
        <taxon>Aurantiacibacter</taxon>
    </lineage>
</organism>
<feature type="chain" id="PRO_5019001392" evidence="2">
    <location>
        <begin position="21"/>
        <end position="166"/>
    </location>
</feature>
<dbReference type="PROSITE" id="PS51257">
    <property type="entry name" value="PROKAR_LIPOPROTEIN"/>
    <property type="match status" value="1"/>
</dbReference>
<sequence>MRTLLTLSAAALLLSSCGGADEATVETADGESVDYSVDSDNGDTQIRISGDNGEEMVINSGSGAASDLPAGYSLYPGASVVQTTSMNQGDGQGALVIMESDASPAEMVRFYRQQAEAAGVQIQMEMNANGTMMIGGESESGGTFSFNASPSSSGTTGQLVVGQSLN</sequence>
<dbReference type="EMBL" id="QXFL01000002">
    <property type="protein sequence ID" value="RIV87683.1"/>
    <property type="molecule type" value="Genomic_DNA"/>
</dbReference>
<accession>A0A418NUG4</accession>
<evidence type="ECO:0000313" key="3">
    <source>
        <dbReference type="EMBL" id="RIV87683.1"/>
    </source>
</evidence>
<keyword evidence="2" id="KW-0732">Signal</keyword>
<feature type="signal peptide" evidence="2">
    <location>
        <begin position="1"/>
        <end position="20"/>
    </location>
</feature>
<dbReference type="OrthoDB" id="7594608at2"/>
<proteinExistence type="predicted"/>
<evidence type="ECO:0000313" key="4">
    <source>
        <dbReference type="Proteomes" id="UP000286576"/>
    </source>
</evidence>
<reference evidence="3 4" key="1">
    <citation type="submission" date="2018-08" db="EMBL/GenBank/DDBJ databases">
        <title>Erythrobacter zhengii sp.nov., a bacterium isolated from deep-sea sediment.</title>
        <authorList>
            <person name="Fang C."/>
            <person name="Wu Y.-H."/>
            <person name="Sun C."/>
            <person name="Wang H."/>
            <person name="Cheng H."/>
            <person name="Meng F.-X."/>
            <person name="Wang C.-S."/>
            <person name="Xu X.-W."/>
        </authorList>
    </citation>
    <scope>NUCLEOTIDE SEQUENCE [LARGE SCALE GENOMIC DNA]</scope>
    <source>
        <strain evidence="3 4">V18</strain>
    </source>
</reference>
<dbReference type="RefSeq" id="WP_119585348.1">
    <property type="nucleotide sequence ID" value="NZ_CAWODQ010000012.1"/>
</dbReference>
<protein>
    <submittedName>
        <fullName evidence="3">Uncharacterized protein</fullName>
    </submittedName>
</protein>
<gene>
    <name evidence="3" type="ORF">D2V07_04905</name>
</gene>
<evidence type="ECO:0000256" key="1">
    <source>
        <dbReference type="SAM" id="MobiDB-lite"/>
    </source>
</evidence>
<feature type="region of interest" description="Disordered" evidence="1">
    <location>
        <begin position="138"/>
        <end position="166"/>
    </location>
</feature>
<name>A0A418NUG4_9SPHN</name>
<dbReference type="Proteomes" id="UP000286576">
    <property type="component" value="Unassembled WGS sequence"/>
</dbReference>
<keyword evidence="4" id="KW-1185">Reference proteome</keyword>
<feature type="compositionally biased region" description="Polar residues" evidence="1">
    <location>
        <begin position="143"/>
        <end position="166"/>
    </location>
</feature>
<evidence type="ECO:0000256" key="2">
    <source>
        <dbReference type="SAM" id="SignalP"/>
    </source>
</evidence>
<dbReference type="AlphaFoldDB" id="A0A418NUG4"/>